<reference evidence="6 7" key="1">
    <citation type="submission" date="2019-08" db="EMBL/GenBank/DDBJ databases">
        <title>In-depth cultivation of the pig gut microbiome towards novel bacterial diversity and tailored functional studies.</title>
        <authorList>
            <person name="Wylensek D."/>
            <person name="Hitch T.C.A."/>
            <person name="Clavel T."/>
        </authorList>
    </citation>
    <scope>NUCLEOTIDE SEQUENCE [LARGE SCALE GENOMIC DNA]</scope>
    <source>
        <strain evidence="6 7">SM-530-WT-4B</strain>
    </source>
</reference>
<sequence length="255" mass="27765">MKTSNLSKNSVRSVERALSLLECFNHSCRRLTLNDLMDASGLPKTTVVRLVASLEKKRFMEKDQSGTGYRLGNVLFRLGHVVEADIDLISIAQPTMRECAQRTLESVEVNVVIDDSRVCITKIDSVRTLRHVIPVGKRLPLYRGGSGKLLLAYLPHVQQERILRENQNSLGTSIDNALAELDTIRKNGYVVSIGNRLAGAIAISAPIYGADGNVIAGFAISGASARYDEAEIQKVLAEVVAGAKKISLAMGHIPE</sequence>
<dbReference type="Pfam" id="PF09339">
    <property type="entry name" value="HTH_IclR"/>
    <property type="match status" value="1"/>
</dbReference>
<evidence type="ECO:0000256" key="3">
    <source>
        <dbReference type="ARBA" id="ARBA00023163"/>
    </source>
</evidence>
<evidence type="ECO:0000256" key="2">
    <source>
        <dbReference type="ARBA" id="ARBA00023125"/>
    </source>
</evidence>
<dbReference type="Gene3D" id="1.10.10.10">
    <property type="entry name" value="Winged helix-like DNA-binding domain superfamily/Winged helix DNA-binding domain"/>
    <property type="match status" value="1"/>
</dbReference>
<evidence type="ECO:0000256" key="1">
    <source>
        <dbReference type="ARBA" id="ARBA00023015"/>
    </source>
</evidence>
<dbReference type="AlphaFoldDB" id="A0A6L5YBD4"/>
<dbReference type="RefSeq" id="WP_154528461.1">
    <property type="nucleotide sequence ID" value="NZ_VUNH01000004.1"/>
</dbReference>
<dbReference type="GO" id="GO:0003677">
    <property type="term" value="F:DNA binding"/>
    <property type="evidence" value="ECO:0007669"/>
    <property type="project" value="UniProtKB-KW"/>
</dbReference>
<proteinExistence type="predicted"/>
<accession>A0A6L5YBD4</accession>
<feature type="domain" description="IclR-ED" evidence="5">
    <location>
        <begin position="74"/>
        <end position="252"/>
    </location>
</feature>
<keyword evidence="7" id="KW-1185">Reference proteome</keyword>
<evidence type="ECO:0000313" key="7">
    <source>
        <dbReference type="Proteomes" id="UP000473699"/>
    </source>
</evidence>
<dbReference type="PANTHER" id="PTHR30136:SF35">
    <property type="entry name" value="HTH-TYPE TRANSCRIPTIONAL REGULATOR RV1719"/>
    <property type="match status" value="1"/>
</dbReference>
<feature type="domain" description="HTH iclR-type" evidence="4">
    <location>
        <begin position="11"/>
        <end position="73"/>
    </location>
</feature>
<organism evidence="6 7">
    <name type="scientific">Pyramidobacter porci</name>
    <dbReference type="NCBI Taxonomy" id="2605789"/>
    <lineage>
        <taxon>Bacteria</taxon>
        <taxon>Thermotogati</taxon>
        <taxon>Synergistota</taxon>
        <taxon>Synergistia</taxon>
        <taxon>Synergistales</taxon>
        <taxon>Dethiosulfovibrionaceae</taxon>
        <taxon>Pyramidobacter</taxon>
    </lineage>
</organism>
<dbReference type="PROSITE" id="PS51078">
    <property type="entry name" value="ICLR_ED"/>
    <property type="match status" value="1"/>
</dbReference>
<dbReference type="Gene3D" id="3.30.450.40">
    <property type="match status" value="1"/>
</dbReference>
<evidence type="ECO:0000313" key="6">
    <source>
        <dbReference type="EMBL" id="MST55358.1"/>
    </source>
</evidence>
<dbReference type="GO" id="GO:0003700">
    <property type="term" value="F:DNA-binding transcription factor activity"/>
    <property type="evidence" value="ECO:0007669"/>
    <property type="project" value="TreeGrafter"/>
</dbReference>
<dbReference type="InterPro" id="IPR029016">
    <property type="entry name" value="GAF-like_dom_sf"/>
</dbReference>
<evidence type="ECO:0000259" key="5">
    <source>
        <dbReference type="PROSITE" id="PS51078"/>
    </source>
</evidence>
<keyword evidence="2" id="KW-0238">DNA-binding</keyword>
<evidence type="ECO:0000259" key="4">
    <source>
        <dbReference type="PROSITE" id="PS51077"/>
    </source>
</evidence>
<dbReference type="SUPFAM" id="SSF46785">
    <property type="entry name" value="Winged helix' DNA-binding domain"/>
    <property type="match status" value="1"/>
</dbReference>
<dbReference type="EMBL" id="VUNH01000004">
    <property type="protein sequence ID" value="MST55358.1"/>
    <property type="molecule type" value="Genomic_DNA"/>
</dbReference>
<dbReference type="SMART" id="SM00346">
    <property type="entry name" value="HTH_ICLR"/>
    <property type="match status" value="1"/>
</dbReference>
<dbReference type="PANTHER" id="PTHR30136">
    <property type="entry name" value="HELIX-TURN-HELIX TRANSCRIPTIONAL REGULATOR, ICLR FAMILY"/>
    <property type="match status" value="1"/>
</dbReference>
<gene>
    <name evidence="6" type="ORF">FYJ74_04830</name>
</gene>
<dbReference type="InterPro" id="IPR005471">
    <property type="entry name" value="Tscrpt_reg_IclR_N"/>
</dbReference>
<dbReference type="GO" id="GO:0045892">
    <property type="term" value="P:negative regulation of DNA-templated transcription"/>
    <property type="evidence" value="ECO:0007669"/>
    <property type="project" value="TreeGrafter"/>
</dbReference>
<dbReference type="InterPro" id="IPR036388">
    <property type="entry name" value="WH-like_DNA-bd_sf"/>
</dbReference>
<dbReference type="PROSITE" id="PS51077">
    <property type="entry name" value="HTH_ICLR"/>
    <property type="match status" value="1"/>
</dbReference>
<dbReference type="SUPFAM" id="SSF55781">
    <property type="entry name" value="GAF domain-like"/>
    <property type="match status" value="1"/>
</dbReference>
<keyword evidence="3" id="KW-0804">Transcription</keyword>
<dbReference type="InterPro" id="IPR050707">
    <property type="entry name" value="HTH_MetabolicPath_Reg"/>
</dbReference>
<name>A0A6L5YBD4_9BACT</name>
<keyword evidence="1" id="KW-0805">Transcription regulation</keyword>
<dbReference type="Proteomes" id="UP000473699">
    <property type="component" value="Unassembled WGS sequence"/>
</dbReference>
<dbReference type="Pfam" id="PF01614">
    <property type="entry name" value="IclR_C"/>
    <property type="match status" value="1"/>
</dbReference>
<comment type="caution">
    <text evidence="6">The sequence shown here is derived from an EMBL/GenBank/DDBJ whole genome shotgun (WGS) entry which is preliminary data.</text>
</comment>
<dbReference type="InterPro" id="IPR014757">
    <property type="entry name" value="Tscrpt_reg_IclR_C"/>
</dbReference>
<dbReference type="InterPro" id="IPR036390">
    <property type="entry name" value="WH_DNA-bd_sf"/>
</dbReference>
<protein>
    <submittedName>
        <fullName evidence="6">IclR family transcriptional regulator</fullName>
    </submittedName>
</protein>